<dbReference type="AlphaFoldDB" id="A0A0X3TWP3"/>
<dbReference type="Gene3D" id="1.25.40.10">
    <property type="entry name" value="Tetratricopeptide repeat domain"/>
    <property type="match status" value="1"/>
</dbReference>
<dbReference type="InterPro" id="IPR019734">
    <property type="entry name" value="TPR_rpt"/>
</dbReference>
<dbReference type="InterPro" id="IPR011990">
    <property type="entry name" value="TPR-like_helical_dom_sf"/>
</dbReference>
<reference evidence="5" key="1">
    <citation type="submission" date="2015-12" db="EMBL/GenBank/DDBJ databases">
        <authorList>
            <person name="Zhang G."/>
            <person name="Stingl U."/>
        </authorList>
    </citation>
    <scope>NUCLEOTIDE SEQUENCE [LARGE SCALE GENOMIC DNA]</scope>
    <source>
        <strain evidence="5">ZGT108</strain>
    </source>
</reference>
<dbReference type="OrthoDB" id="9808976at2"/>
<protein>
    <recommendedName>
        <fullName evidence="3">BioF2-like acetyltransferase domain-containing protein</fullName>
    </recommendedName>
</protein>
<evidence type="ECO:0000313" key="5">
    <source>
        <dbReference type="Proteomes" id="UP000053690"/>
    </source>
</evidence>
<keyword evidence="1" id="KW-0802">TPR repeat</keyword>
<organism evidence="4 5">
    <name type="scientific">Ruegeria profundi</name>
    <dbReference type="NCBI Taxonomy" id="1685378"/>
    <lineage>
        <taxon>Bacteria</taxon>
        <taxon>Pseudomonadati</taxon>
        <taxon>Pseudomonadota</taxon>
        <taxon>Alphaproteobacteria</taxon>
        <taxon>Rhodobacterales</taxon>
        <taxon>Roseobacteraceae</taxon>
        <taxon>Ruegeria</taxon>
    </lineage>
</organism>
<evidence type="ECO:0000313" key="4">
    <source>
        <dbReference type="EMBL" id="KUJ80084.1"/>
    </source>
</evidence>
<dbReference type="STRING" id="1685378.AVO44_07930"/>
<dbReference type="SUPFAM" id="SSF48452">
    <property type="entry name" value="TPR-like"/>
    <property type="match status" value="1"/>
</dbReference>
<proteinExistence type="predicted"/>
<accession>A0A0X3TWP3</accession>
<feature type="domain" description="BioF2-like acetyltransferase" evidence="3">
    <location>
        <begin position="184"/>
        <end position="329"/>
    </location>
</feature>
<dbReference type="SUPFAM" id="SSF55729">
    <property type="entry name" value="Acyl-CoA N-acyltransferases (Nat)"/>
    <property type="match status" value="1"/>
</dbReference>
<dbReference type="Gene3D" id="3.40.630.30">
    <property type="match status" value="1"/>
</dbReference>
<sequence length="557" mass="63806">MKVELIKNWQAIVNLKTQWHSVYKSDPEACYFLSHEWLFGTKESIGRGGFVIGVREADESSDFVAFLPVRLYTKNDKNGFYNEVDLIGAGVSDYHGFICNPEYEEKAIVAFADMLNRMNWRRFRLRYTPTSKRRLQIFLNAFSGEVLELKSLGMHDENGINLGICPYTLLPDDWDEYLAKNVSSNTRHKIRRYLRQVEGSESFYFTHTTAETLERDIKILNRLWTERWGESKGDELPNIQHTTRRILRSAFFTDTLFFPILWQNDNPLCALGIFVDHEKKTYNFHIGGRDTSFKGPLSPGLVTHAYAIRHAISQGMQQYDFLRGNEPYKYSFCSEERHLRSLIIVTKSGRNMGDKLERGCLRYVWKNTLRLYREGDLAAAKRGCSQILKSDSNQPNVLYFYGYTLAQLGDHDIASRAFLKALQRNPESPKLWLRLGRSMIARQAQSREAARHGNGGLDSLYDASTLLRHIARILSKLNLADQAVAVSEAAVKLDPEDTDLTAALAKALSGRKSRAVSKRPDKQSNKKRLLNRRLGKNTQPSVINPVRHRGSQGSPRL</sequence>
<comment type="caution">
    <text evidence="4">The sequence shown here is derived from an EMBL/GenBank/DDBJ whole genome shotgun (WGS) entry which is preliminary data.</text>
</comment>
<gene>
    <name evidence="4" type="ORF">AVO44_07930</name>
</gene>
<dbReference type="InterPro" id="IPR016181">
    <property type="entry name" value="Acyl_CoA_acyltransferase"/>
</dbReference>
<evidence type="ECO:0000256" key="1">
    <source>
        <dbReference type="PROSITE-ProRule" id="PRU00339"/>
    </source>
</evidence>
<feature type="region of interest" description="Disordered" evidence="2">
    <location>
        <begin position="511"/>
        <end position="557"/>
    </location>
</feature>
<feature type="repeat" description="TPR" evidence="1">
    <location>
        <begin position="395"/>
        <end position="428"/>
    </location>
</feature>
<feature type="compositionally biased region" description="Basic residues" evidence="2">
    <location>
        <begin position="525"/>
        <end position="535"/>
    </location>
</feature>
<dbReference type="RefSeq" id="WP_068335027.1">
    <property type="nucleotide sequence ID" value="NZ_LQBP01000003.1"/>
</dbReference>
<dbReference type="Proteomes" id="UP000053690">
    <property type="component" value="Unassembled WGS sequence"/>
</dbReference>
<keyword evidence="5" id="KW-1185">Reference proteome</keyword>
<dbReference type="Pfam" id="PF13428">
    <property type="entry name" value="TPR_14"/>
    <property type="match status" value="1"/>
</dbReference>
<dbReference type="PROSITE" id="PS50005">
    <property type="entry name" value="TPR"/>
    <property type="match status" value="1"/>
</dbReference>
<dbReference type="Pfam" id="PF13181">
    <property type="entry name" value="TPR_8"/>
    <property type="match status" value="1"/>
</dbReference>
<dbReference type="InterPro" id="IPR038740">
    <property type="entry name" value="BioF2-like_GNAT_dom"/>
</dbReference>
<dbReference type="Pfam" id="PF13480">
    <property type="entry name" value="Acetyltransf_6"/>
    <property type="match status" value="1"/>
</dbReference>
<evidence type="ECO:0000259" key="3">
    <source>
        <dbReference type="Pfam" id="PF13480"/>
    </source>
</evidence>
<name>A0A0X3TWP3_9RHOB</name>
<evidence type="ECO:0000256" key="2">
    <source>
        <dbReference type="SAM" id="MobiDB-lite"/>
    </source>
</evidence>
<dbReference type="EMBL" id="LQBP01000003">
    <property type="protein sequence ID" value="KUJ80084.1"/>
    <property type="molecule type" value="Genomic_DNA"/>
</dbReference>
<dbReference type="SMART" id="SM00028">
    <property type="entry name" value="TPR"/>
    <property type="match status" value="2"/>
</dbReference>